<dbReference type="PROSITE" id="PS00297">
    <property type="entry name" value="HSP70_1"/>
    <property type="match status" value="1"/>
</dbReference>
<sequence>MGDEVYDGAIGIDLGTTYSCVATYEGTNVEIIANEQGSFTTPSFVSFTDKERLIGDAAKNNAAMNPKNTVFDAKRLIGRRYDDPTVKKDIESWPFTIIDDAGQPKIQVEYLGEKKEFSAQEISAMVLTKMKEIAETKLGKKVEKAVITVPAYFNDNQRQATKDAGAIAGLNVLRIINEPTAAAIAYGLGSGKSEKERNVLIYDLGGGTFDVSLLNIQGGVFTVKATAGDTHLGGQDFDTNLLDHCRTAFTRKTKKDLGGDARALRRLRTACERAKRTLSSGAQATIEIDSLFDGEDFTMTITRARFEELNAKAFSGTLEPVAQVLKDAAIEKSAVDEIVLVGGSTRIPKIQKLLSEFFDGKKLEKSINPDEAVAYGAAVQAGILSGKATSAETSDLLLLDVVPLSLGVAMEGHIFGCVVPRGNTVPCLKKR</sequence>
<dbReference type="InterPro" id="IPR013126">
    <property type="entry name" value="Hsp_70_fam"/>
</dbReference>
<dbReference type="FunFam" id="3.30.30.30:FF:000005">
    <property type="entry name" value="Heat shock protein ssb1"/>
    <property type="match status" value="1"/>
</dbReference>
<evidence type="ECO:0000256" key="1">
    <source>
        <dbReference type="ARBA" id="ARBA00007381"/>
    </source>
</evidence>
<dbReference type="Proteomes" id="UP000031186">
    <property type="component" value="Unassembled WGS sequence"/>
</dbReference>
<dbReference type="Gene3D" id="3.30.420.40">
    <property type="match status" value="2"/>
</dbReference>
<dbReference type="PANTHER" id="PTHR19375">
    <property type="entry name" value="HEAT SHOCK PROTEIN 70KDA"/>
    <property type="match status" value="1"/>
</dbReference>
<comment type="caution">
    <text evidence="7">The sequence shown here is derived from an EMBL/GenBank/DDBJ whole genome shotgun (WGS) entry which is preliminary data.</text>
</comment>
<evidence type="ECO:0000256" key="5">
    <source>
        <dbReference type="ARBA" id="ARBA00023186"/>
    </source>
</evidence>
<gene>
    <name evidence="7" type="ORF">MAN_05779</name>
</gene>
<dbReference type="FunFam" id="3.90.640.10:FF:000002">
    <property type="entry name" value="Heat shock 70 kDa"/>
    <property type="match status" value="1"/>
</dbReference>
<dbReference type="OrthoDB" id="2401965at2759"/>
<keyword evidence="3" id="KW-0547">Nucleotide-binding</keyword>
<dbReference type="PROSITE" id="PS00329">
    <property type="entry name" value="HSP70_2"/>
    <property type="match status" value="1"/>
</dbReference>
<name>A0A0B4F2P5_METAF</name>
<dbReference type="PRINTS" id="PR00301">
    <property type="entry name" value="HEATSHOCK70"/>
</dbReference>
<dbReference type="AlphaFoldDB" id="A0A0B4F2P5"/>
<dbReference type="PROSITE" id="PS01036">
    <property type="entry name" value="HSP70_3"/>
    <property type="match status" value="1"/>
</dbReference>
<dbReference type="Pfam" id="PF00012">
    <property type="entry name" value="HSP70"/>
    <property type="match status" value="1"/>
</dbReference>
<dbReference type="SUPFAM" id="SSF100920">
    <property type="entry name" value="Heat shock protein 70kD (HSP70), peptide-binding domain"/>
    <property type="match status" value="1"/>
</dbReference>
<protein>
    <recommendedName>
        <fullName evidence="2">non-chaperonin molecular chaperone ATPase</fullName>
        <ecNumber evidence="2">3.6.4.10</ecNumber>
    </recommendedName>
</protein>
<proteinExistence type="inferred from homology"/>
<dbReference type="HOGENOM" id="CLU_005965_0_1_1"/>
<evidence type="ECO:0000313" key="7">
    <source>
        <dbReference type="EMBL" id="KID64768.1"/>
    </source>
</evidence>
<feature type="non-terminal residue" evidence="7">
    <location>
        <position position="1"/>
    </location>
</feature>
<keyword evidence="4" id="KW-0067">ATP-binding</keyword>
<dbReference type="GO" id="GO:0140662">
    <property type="term" value="F:ATP-dependent protein folding chaperone"/>
    <property type="evidence" value="ECO:0007669"/>
    <property type="project" value="InterPro"/>
</dbReference>
<dbReference type="FunFam" id="3.30.420.40:FF:000172">
    <property type="entry name" value="Heat shock 70 kDa protein"/>
    <property type="match status" value="2"/>
</dbReference>
<dbReference type="Gene3D" id="3.30.30.30">
    <property type="match status" value="1"/>
</dbReference>
<dbReference type="InterPro" id="IPR043129">
    <property type="entry name" value="ATPase_NBD"/>
</dbReference>
<evidence type="ECO:0000256" key="2">
    <source>
        <dbReference type="ARBA" id="ARBA00012554"/>
    </source>
</evidence>
<reference evidence="7 8" key="1">
    <citation type="journal article" date="2014" name="Proc. Natl. Acad. Sci. U.S.A.">
        <title>Trajectory and genomic determinants of fungal-pathogen speciation and host adaptation.</title>
        <authorList>
            <person name="Hu X."/>
            <person name="Xiao G."/>
            <person name="Zheng P."/>
            <person name="Shang Y."/>
            <person name="Su Y."/>
            <person name="Zhang X."/>
            <person name="Liu X."/>
            <person name="Zhan S."/>
            <person name="St Leger R.J."/>
            <person name="Wang C."/>
        </authorList>
    </citation>
    <scope>NUCLEOTIDE SEQUENCE [LARGE SCALE GENOMIC DNA]</scope>
    <source>
        <strain evidence="7 8">ARSEF 549</strain>
    </source>
</reference>
<comment type="similarity">
    <text evidence="1">Belongs to the heat shock protein 70 family.</text>
</comment>
<organism evidence="7 8">
    <name type="scientific">Metarhizium anisopliae (strain ARSEF 549)</name>
    <dbReference type="NCBI Taxonomy" id="3151832"/>
    <lineage>
        <taxon>Eukaryota</taxon>
        <taxon>Fungi</taxon>
        <taxon>Dikarya</taxon>
        <taxon>Ascomycota</taxon>
        <taxon>Pezizomycotina</taxon>
        <taxon>Sordariomycetes</taxon>
        <taxon>Hypocreomycetidae</taxon>
        <taxon>Hypocreales</taxon>
        <taxon>Clavicipitaceae</taxon>
        <taxon>Metarhizium</taxon>
    </lineage>
</organism>
<evidence type="ECO:0000256" key="6">
    <source>
        <dbReference type="ARBA" id="ARBA00048056"/>
    </source>
</evidence>
<dbReference type="InterPro" id="IPR018181">
    <property type="entry name" value="Heat_shock_70_CS"/>
</dbReference>
<dbReference type="VEuPathDB" id="FungiDB:MAN_05779"/>
<dbReference type="EC" id="3.6.4.10" evidence="2"/>
<dbReference type="SUPFAM" id="SSF53067">
    <property type="entry name" value="Actin-like ATPase domain"/>
    <property type="match status" value="2"/>
</dbReference>
<evidence type="ECO:0000256" key="3">
    <source>
        <dbReference type="ARBA" id="ARBA00022741"/>
    </source>
</evidence>
<dbReference type="GO" id="GO:0005524">
    <property type="term" value="F:ATP binding"/>
    <property type="evidence" value="ECO:0007669"/>
    <property type="project" value="UniProtKB-KW"/>
</dbReference>
<accession>A0A0B4F2P5</accession>
<keyword evidence="8" id="KW-1185">Reference proteome</keyword>
<dbReference type="EMBL" id="AZNF01000007">
    <property type="protein sequence ID" value="KID64768.1"/>
    <property type="molecule type" value="Genomic_DNA"/>
</dbReference>
<evidence type="ECO:0000313" key="8">
    <source>
        <dbReference type="Proteomes" id="UP000031186"/>
    </source>
</evidence>
<keyword evidence="5" id="KW-0143">Chaperone</keyword>
<dbReference type="InterPro" id="IPR029047">
    <property type="entry name" value="HSP70_peptide-bd_sf"/>
</dbReference>
<dbReference type="FunFam" id="3.30.420.40:FF:000026">
    <property type="entry name" value="Heat shock protein 70"/>
    <property type="match status" value="1"/>
</dbReference>
<dbReference type="Gene3D" id="3.90.640.10">
    <property type="entry name" value="Actin, Chain A, domain 4"/>
    <property type="match status" value="1"/>
</dbReference>
<dbReference type="Gene3D" id="2.60.34.10">
    <property type="entry name" value="Substrate Binding Domain Of DNAk, Chain A, domain 1"/>
    <property type="match status" value="1"/>
</dbReference>
<evidence type="ECO:0000256" key="4">
    <source>
        <dbReference type="ARBA" id="ARBA00022840"/>
    </source>
</evidence>
<dbReference type="FunFam" id="3.30.420.40:FF:000028">
    <property type="entry name" value="heat shock 70 kDa protein-like"/>
    <property type="match status" value="1"/>
</dbReference>
<comment type="catalytic activity">
    <reaction evidence="6">
        <text>ATP + H2O = ADP + phosphate + H(+)</text>
        <dbReference type="Rhea" id="RHEA:13065"/>
        <dbReference type="ChEBI" id="CHEBI:15377"/>
        <dbReference type="ChEBI" id="CHEBI:15378"/>
        <dbReference type="ChEBI" id="CHEBI:30616"/>
        <dbReference type="ChEBI" id="CHEBI:43474"/>
        <dbReference type="ChEBI" id="CHEBI:456216"/>
        <dbReference type="EC" id="3.6.4.10"/>
    </reaction>
</comment>
<keyword evidence="7" id="KW-0346">Stress response</keyword>